<dbReference type="GO" id="GO:0006487">
    <property type="term" value="P:protein N-linked glycosylation"/>
    <property type="evidence" value="ECO:0007669"/>
    <property type="project" value="TreeGrafter"/>
</dbReference>
<sequence length="288" mass="32576">MSSQNTFLFDHGINGTLYLDNTWFQYRCRKNGGLHDFLDLKQAHIVPWTAEKEHRGKQVCTRLQLPGVKKLKDALEVTYDELAFSSVQKLWRFKPTVETALAKEKKLLDGAEGPTIAVHLRGGDKRQENADLGRPNTLPEDYAHAFHEAYPNITGGTCVVVSDETSLAKAASKHMAEVVGCKVLNRTAYFVNTGHVQDHFNRQTIDTKCTSTVQLLMDIELLAHADYFVGSWNSGMAVLVDALRYGRYGKDRCTALDASSARLDFCSRMRDFFLRPGPEEWAYRRRQA</sequence>
<dbReference type="GO" id="GO:0046921">
    <property type="term" value="F:alpha-(1-&gt;6)-fucosyltransferase activity"/>
    <property type="evidence" value="ECO:0007669"/>
    <property type="project" value="TreeGrafter"/>
</dbReference>
<evidence type="ECO:0000313" key="2">
    <source>
        <dbReference type="Proteomes" id="UP001445335"/>
    </source>
</evidence>
<dbReference type="PANTHER" id="PTHR13132:SF29">
    <property type="entry name" value="ALPHA-(1,6)-FUCOSYLTRANSFERASE"/>
    <property type="match status" value="1"/>
</dbReference>
<keyword evidence="2" id="KW-1185">Reference proteome</keyword>
<dbReference type="PANTHER" id="PTHR13132">
    <property type="entry name" value="ALPHA- 1,6 -FUCOSYLTRANSFERASE"/>
    <property type="match status" value="1"/>
</dbReference>
<name>A0AAW1QXG6_9CHLO</name>
<evidence type="ECO:0000313" key="1">
    <source>
        <dbReference type="EMBL" id="KAK9826199.1"/>
    </source>
</evidence>
<proteinExistence type="predicted"/>
<reference evidence="1 2" key="1">
    <citation type="journal article" date="2024" name="Nat. Commun.">
        <title>Phylogenomics reveals the evolutionary origins of lichenization in chlorophyte algae.</title>
        <authorList>
            <person name="Puginier C."/>
            <person name="Libourel C."/>
            <person name="Otte J."/>
            <person name="Skaloud P."/>
            <person name="Haon M."/>
            <person name="Grisel S."/>
            <person name="Petersen M."/>
            <person name="Berrin J.G."/>
            <person name="Delaux P.M."/>
            <person name="Dal Grande F."/>
            <person name="Keller J."/>
        </authorList>
    </citation>
    <scope>NUCLEOTIDE SEQUENCE [LARGE SCALE GENOMIC DNA]</scope>
    <source>
        <strain evidence="1 2">SAG 245.80</strain>
    </source>
</reference>
<dbReference type="Proteomes" id="UP001445335">
    <property type="component" value="Unassembled WGS sequence"/>
</dbReference>
<protein>
    <recommendedName>
        <fullName evidence="3">Alpha-1,2-fucosyltransferase</fullName>
    </recommendedName>
</protein>
<comment type="caution">
    <text evidence="1">The sequence shown here is derived from an EMBL/GenBank/DDBJ whole genome shotgun (WGS) entry which is preliminary data.</text>
</comment>
<evidence type="ECO:0008006" key="3">
    <source>
        <dbReference type="Google" id="ProtNLM"/>
    </source>
</evidence>
<dbReference type="AlphaFoldDB" id="A0AAW1QXG6"/>
<dbReference type="EMBL" id="JALJOU010000067">
    <property type="protein sequence ID" value="KAK9826199.1"/>
    <property type="molecule type" value="Genomic_DNA"/>
</dbReference>
<dbReference type="Gene3D" id="3.40.50.11350">
    <property type="match status" value="1"/>
</dbReference>
<accession>A0AAW1QXG6</accession>
<organism evidence="1 2">
    <name type="scientific">Elliptochloris bilobata</name>
    <dbReference type="NCBI Taxonomy" id="381761"/>
    <lineage>
        <taxon>Eukaryota</taxon>
        <taxon>Viridiplantae</taxon>
        <taxon>Chlorophyta</taxon>
        <taxon>core chlorophytes</taxon>
        <taxon>Trebouxiophyceae</taxon>
        <taxon>Trebouxiophyceae incertae sedis</taxon>
        <taxon>Elliptochloris clade</taxon>
        <taxon>Elliptochloris</taxon>
    </lineage>
</organism>
<gene>
    <name evidence="1" type="ORF">WJX81_006831</name>
</gene>